<keyword evidence="2" id="KW-1185">Reference proteome</keyword>
<sequence length="1065" mass="117770">MWLSHPSQQHLVHPHILHFISLRQRLIYIRRSPGVRDVCLSAATATKTNPTTRRPLLVESTTSALFTFTKSVEKTRIDMKVSVDYLKGLNAAQLEAVQHPPHIPLQILAGPGSGKTKVLTSRIAHLVTVHSIPPTSICAVTFTNKAANEMRERLEKLVGNHVTSQIKLGTFHALCAMFLRKHATLIGIGRNFTVCDADESKRVVAKLLKPYSDYLEERNVTLKETAIMSRISKAKTKGLTPVDLADAHLKADPKSSVLTRNKVDTLEPSQVIASVVGEVYQRYEKELKRSNSLDFDDLLVYGVRLFRDHPHVNKWCRHLLVDEFQDTNVVQYQLMTYIAGASRLWVAFSRNGELSTHAKSSTDFPSTQQVYLEQNYRSTAAILSASVAIISQDKSRIPKTLHTSHSNGPLPVLHSFPSEQDEASAIATEVKRMIAHSGGMLSYKDFAILLRMNSLSRAIEGALQAEGIPHTVLGGHRFFERMEVKDLVAYLQVVDNPQFVPAFVRVINVPSRAIGDKTVAEILARAEKLQVTPLEVVERIHDGKLPDIKPPVKRKASSFVEVIRVLRKMAVEGAKPGALATKLIELIEYQEHLKKHHDDWESRWDNVEELVNFASEFRYVPTVASGANSPAVAWGKGQDTAEEDDWMDDVDDEDTIVPPSEIDTPLRAFLQASMLSTDTEGGKDDPAQHDRVIIATCHAAKGLEWPVVFIPAVEKGVFPSSRAEDIEEERRLLYVACTRAQGLLYMSYCTSRMAAGTVKRSILSEFMTALSEDDEGLLQHCMPELTDDDRQILATVLRRAPPSDAMLQQLLNEYRMRSKPSEWSFAAAESEIDSFYSVKPFPGTGNTFRERSQEPVPIPNQPFATFTSAKNSMPLDYPKPSSTSKVTPLGTSRPGANAPRGPPAAAKPHKKDLAQPNLSSYMKPRSSNLELSKHPTRRLAKESSMPMPDVSVGNDGVYSSTLAKSRAKQPIANQNLAPSNPTPSSNAPMNLGRSKTNVTPPVQTPLPSSSVQKVNNKVNIPAGREESKPSGPSMATTAVAGTKRRLGMRGPVVGYTNKKFKPPTR</sequence>
<gene>
    <name evidence="1" type="ORF">NM688_g5299</name>
</gene>
<proteinExistence type="predicted"/>
<evidence type="ECO:0000313" key="1">
    <source>
        <dbReference type="EMBL" id="KAJ3548442.1"/>
    </source>
</evidence>
<dbReference type="EMBL" id="JANHOG010000962">
    <property type="protein sequence ID" value="KAJ3548442.1"/>
    <property type="molecule type" value="Genomic_DNA"/>
</dbReference>
<accession>A0ACC1SXM9</accession>
<evidence type="ECO:0000313" key="2">
    <source>
        <dbReference type="Proteomes" id="UP001148662"/>
    </source>
</evidence>
<reference evidence="1" key="1">
    <citation type="submission" date="2022-07" db="EMBL/GenBank/DDBJ databases">
        <title>Genome Sequence of Phlebia brevispora.</title>
        <authorList>
            <person name="Buettner E."/>
        </authorList>
    </citation>
    <scope>NUCLEOTIDE SEQUENCE</scope>
    <source>
        <strain evidence="1">MPL23</strain>
    </source>
</reference>
<dbReference type="Proteomes" id="UP001148662">
    <property type="component" value="Unassembled WGS sequence"/>
</dbReference>
<comment type="caution">
    <text evidence="1">The sequence shown here is derived from an EMBL/GenBank/DDBJ whole genome shotgun (WGS) entry which is preliminary data.</text>
</comment>
<organism evidence="1 2">
    <name type="scientific">Phlebia brevispora</name>
    <dbReference type="NCBI Taxonomy" id="194682"/>
    <lineage>
        <taxon>Eukaryota</taxon>
        <taxon>Fungi</taxon>
        <taxon>Dikarya</taxon>
        <taxon>Basidiomycota</taxon>
        <taxon>Agaricomycotina</taxon>
        <taxon>Agaricomycetes</taxon>
        <taxon>Polyporales</taxon>
        <taxon>Meruliaceae</taxon>
        <taxon>Phlebia</taxon>
    </lineage>
</organism>
<name>A0ACC1SXM9_9APHY</name>
<protein>
    <submittedName>
        <fullName evidence="1">Uncharacterized protein</fullName>
    </submittedName>
</protein>